<dbReference type="AlphaFoldDB" id="B0WB04"/>
<dbReference type="PANTHER" id="PTHR21137">
    <property type="entry name" value="ODORANT RECEPTOR"/>
    <property type="match status" value="1"/>
</dbReference>
<dbReference type="EMBL" id="DS231876">
    <property type="protein sequence ID" value="EDS41962.1"/>
    <property type="molecule type" value="Genomic_DNA"/>
</dbReference>
<keyword evidence="3 10" id="KW-0716">Sensory transduction</keyword>
<feature type="transmembrane region" description="Helical" evidence="10">
    <location>
        <begin position="34"/>
        <end position="50"/>
    </location>
</feature>
<organism>
    <name type="scientific">Culex quinquefasciatus</name>
    <name type="common">Southern house mosquito</name>
    <name type="synonym">Culex pungens</name>
    <dbReference type="NCBI Taxonomy" id="7176"/>
    <lineage>
        <taxon>Eukaryota</taxon>
        <taxon>Metazoa</taxon>
        <taxon>Ecdysozoa</taxon>
        <taxon>Arthropoda</taxon>
        <taxon>Hexapoda</taxon>
        <taxon>Insecta</taxon>
        <taxon>Pterygota</taxon>
        <taxon>Neoptera</taxon>
        <taxon>Endopterygota</taxon>
        <taxon>Diptera</taxon>
        <taxon>Nematocera</taxon>
        <taxon>Culicoidea</taxon>
        <taxon>Culicidae</taxon>
        <taxon>Culicinae</taxon>
        <taxon>Culicini</taxon>
        <taxon>Culex</taxon>
        <taxon>Culex</taxon>
    </lineage>
</organism>
<evidence type="ECO:0000256" key="5">
    <source>
        <dbReference type="ARBA" id="ARBA00022725"/>
    </source>
</evidence>
<comment type="subcellular location">
    <subcellularLocation>
        <location evidence="1 10">Cell membrane</location>
        <topology evidence="1 10">Multi-pass membrane protein</topology>
    </subcellularLocation>
</comment>
<evidence type="ECO:0000313" key="13">
    <source>
        <dbReference type="Proteomes" id="UP000002320"/>
    </source>
</evidence>
<dbReference type="GO" id="GO:0007165">
    <property type="term" value="P:signal transduction"/>
    <property type="evidence" value="ECO:0007669"/>
    <property type="project" value="UniProtKB-KW"/>
</dbReference>
<dbReference type="KEGG" id="cqu:CpipJ_CPIJ004164"/>
<proteinExistence type="inferred from homology"/>
<dbReference type="EnsemblMetazoa" id="CPIJ004164-RA">
    <property type="protein sequence ID" value="CPIJ004164-PA"/>
    <property type="gene ID" value="CPIJ004164"/>
</dbReference>
<keyword evidence="5 10" id="KW-0552">Olfaction</keyword>
<gene>
    <name evidence="12" type="primary">6035763</name>
    <name evidence="11" type="ORF">CpipJ_CPIJ004164</name>
</gene>
<keyword evidence="13" id="KW-1185">Reference proteome</keyword>
<evidence type="ECO:0000256" key="10">
    <source>
        <dbReference type="RuleBase" id="RU351113"/>
    </source>
</evidence>
<dbReference type="OMA" id="IFRYSRI"/>
<dbReference type="GO" id="GO:0005549">
    <property type="term" value="F:odorant binding"/>
    <property type="evidence" value="ECO:0007669"/>
    <property type="project" value="InterPro"/>
</dbReference>
<dbReference type="PANTHER" id="PTHR21137:SF35">
    <property type="entry name" value="ODORANT RECEPTOR 19A-RELATED"/>
    <property type="match status" value="1"/>
</dbReference>
<evidence type="ECO:0000256" key="7">
    <source>
        <dbReference type="ARBA" id="ARBA00023136"/>
    </source>
</evidence>
<name>B0WB04_CULQU</name>
<keyword evidence="8 10" id="KW-0675">Receptor</keyword>
<evidence type="ECO:0000313" key="11">
    <source>
        <dbReference type="EMBL" id="EDS41962.1"/>
    </source>
</evidence>
<evidence type="ECO:0000256" key="3">
    <source>
        <dbReference type="ARBA" id="ARBA00022606"/>
    </source>
</evidence>
<evidence type="ECO:0000313" key="12">
    <source>
        <dbReference type="EnsemblMetazoa" id="CPIJ004164-PA"/>
    </source>
</evidence>
<comment type="similarity">
    <text evidence="10">Belongs to the insect chemoreceptor superfamily. Heteromeric odorant receptor channel (TC 1.A.69) family.</text>
</comment>
<feature type="transmembrane region" description="Helical" evidence="10">
    <location>
        <begin position="132"/>
        <end position="157"/>
    </location>
</feature>
<feature type="transmembrane region" description="Helical" evidence="10">
    <location>
        <begin position="304"/>
        <end position="323"/>
    </location>
</feature>
<keyword evidence="2" id="KW-1003">Cell membrane</keyword>
<evidence type="ECO:0000256" key="9">
    <source>
        <dbReference type="ARBA" id="ARBA00023224"/>
    </source>
</evidence>
<dbReference type="InterPro" id="IPR004117">
    <property type="entry name" value="7tm6_olfct_rcpt"/>
</dbReference>
<keyword evidence="9 10" id="KW-0807">Transducer</keyword>
<keyword evidence="6 10" id="KW-1133">Transmembrane helix</keyword>
<feature type="transmembrane region" description="Helical" evidence="10">
    <location>
        <begin position="70"/>
        <end position="87"/>
    </location>
</feature>
<keyword evidence="7 10" id="KW-0472">Membrane</keyword>
<feature type="transmembrane region" description="Helical" evidence="10">
    <location>
        <begin position="276"/>
        <end position="298"/>
    </location>
</feature>
<feature type="transmembrane region" description="Helical" evidence="10">
    <location>
        <begin position="186"/>
        <end position="209"/>
    </location>
</feature>
<evidence type="ECO:0000256" key="4">
    <source>
        <dbReference type="ARBA" id="ARBA00022692"/>
    </source>
</evidence>
<reference evidence="11" key="1">
    <citation type="submission" date="2007-03" db="EMBL/GenBank/DDBJ databases">
        <title>Annotation of Culex pipiens quinquefasciatus.</title>
        <authorList>
            <consortium name="The Broad Institute Genome Sequencing Platform"/>
            <person name="Atkinson P.W."/>
            <person name="Hemingway J."/>
            <person name="Christensen B.M."/>
            <person name="Higgs S."/>
            <person name="Kodira C."/>
            <person name="Hannick L."/>
            <person name="Megy K."/>
            <person name="O'Leary S."/>
            <person name="Pearson M."/>
            <person name="Haas B.J."/>
            <person name="Mauceli E."/>
            <person name="Wortman J.R."/>
            <person name="Lee N.H."/>
            <person name="Guigo R."/>
            <person name="Stanke M."/>
            <person name="Alvarado L."/>
            <person name="Amedeo P."/>
            <person name="Antoine C.H."/>
            <person name="Arensburger P."/>
            <person name="Bidwell S.L."/>
            <person name="Crawford M."/>
            <person name="Camaro F."/>
            <person name="Devon K."/>
            <person name="Engels R."/>
            <person name="Hammond M."/>
            <person name="Howarth C."/>
            <person name="Koehrsen M."/>
            <person name="Lawson D."/>
            <person name="Montgomery P."/>
            <person name="Nene V."/>
            <person name="Nusbaum C."/>
            <person name="Puiu D."/>
            <person name="Romero-Severson J."/>
            <person name="Severson D.W."/>
            <person name="Shumway M."/>
            <person name="Sisk P."/>
            <person name="Stolte C."/>
            <person name="Zeng Q."/>
            <person name="Eisenstadt E."/>
            <person name="Fraser-Liggett C."/>
            <person name="Strausberg R."/>
            <person name="Galagan J."/>
            <person name="Birren B."/>
            <person name="Collins F.H."/>
        </authorList>
    </citation>
    <scope>NUCLEOTIDE SEQUENCE [LARGE SCALE GENOMIC DNA]</scope>
    <source>
        <strain evidence="11">JHB</strain>
    </source>
</reference>
<dbReference type="Proteomes" id="UP000002320">
    <property type="component" value="Unassembled WGS sequence"/>
</dbReference>
<dbReference type="HOGENOM" id="CLU_040214_0_0_1"/>
<keyword evidence="4 10" id="KW-0812">Transmembrane</keyword>
<dbReference type="GO" id="GO:0005886">
    <property type="term" value="C:plasma membrane"/>
    <property type="evidence" value="ECO:0007669"/>
    <property type="project" value="UniProtKB-SubCell"/>
</dbReference>
<dbReference type="STRING" id="7176.B0WB04"/>
<comment type="caution">
    <text evidence="10">Lacks conserved residue(s) required for the propagation of feature annotation.</text>
</comment>
<reference evidence="12" key="2">
    <citation type="submission" date="2021-02" db="UniProtKB">
        <authorList>
            <consortium name="EnsemblMetazoa"/>
        </authorList>
    </citation>
    <scope>IDENTIFICATION</scope>
    <source>
        <strain evidence="12">JHB</strain>
    </source>
</reference>
<dbReference type="InParanoid" id="B0WB04"/>
<accession>B0WB04</accession>
<dbReference type="VEuPathDB" id="VectorBase:CPIJ004164"/>
<evidence type="ECO:0000256" key="6">
    <source>
        <dbReference type="ARBA" id="ARBA00022989"/>
    </source>
</evidence>
<evidence type="ECO:0000256" key="1">
    <source>
        <dbReference type="ARBA" id="ARBA00004651"/>
    </source>
</evidence>
<dbReference type="eggNOG" id="ENOG502SVG4">
    <property type="taxonomic scope" value="Eukaryota"/>
</dbReference>
<dbReference type="VEuPathDB" id="VectorBase:CQUJHB020446"/>
<evidence type="ECO:0000256" key="2">
    <source>
        <dbReference type="ARBA" id="ARBA00022475"/>
    </source>
</evidence>
<protein>
    <recommendedName>
        <fullName evidence="10">Odorant receptor</fullName>
    </recommendedName>
</protein>
<sequence>MFLQRFFRSNLDVLPVGLQTMELIGLWGEDRRQVAKFGAIASWMTLMILIPKSTLEYGGEGFDSFARGTAELIYFGDFISSMVIFALQRGSYVRMINILQDSFRKCAGEDQPESCRKAIVDFNWKIFRYSRIYACFIGSCLIFYVPLPMTATFFNYFSAAGNGTEGVEFVLPLENKFYWLDTRRNIWHYVIYMVLLVPAVTGSACLSTVKGTVLFTIIRYGAMIFELVSLKIADLGRGENFEEGKEEYRRKQLVEIIELHKTALEYAKLLENIMSFILLSQFVNCMLISCLMMFYISSTYGPNVVNMVILFAVLMVEVFAYCFSGDELSSKAAEVANSVAMYPWYREPVTVQKELKLMIQRAQSTIGITAGNFYYVDIKRFGVVVQTSYSYYLILKERFNA</sequence>
<dbReference type="OrthoDB" id="6617147at2759"/>
<dbReference type="Pfam" id="PF02949">
    <property type="entry name" value="7tm_6"/>
    <property type="match status" value="1"/>
</dbReference>
<evidence type="ECO:0000256" key="8">
    <source>
        <dbReference type="ARBA" id="ARBA00023170"/>
    </source>
</evidence>
<dbReference type="GO" id="GO:0004984">
    <property type="term" value="F:olfactory receptor activity"/>
    <property type="evidence" value="ECO:0007669"/>
    <property type="project" value="InterPro"/>
</dbReference>